<organism evidence="1 2">
    <name type="scientific">Sinorhizobium numidicum</name>
    <dbReference type="NCBI Taxonomy" id="680248"/>
    <lineage>
        <taxon>Bacteria</taxon>
        <taxon>Pseudomonadati</taxon>
        <taxon>Pseudomonadota</taxon>
        <taxon>Alphaproteobacteria</taxon>
        <taxon>Hyphomicrobiales</taxon>
        <taxon>Rhizobiaceae</taxon>
        <taxon>Sinorhizobium/Ensifer group</taxon>
        <taxon>Sinorhizobium</taxon>
    </lineage>
</organism>
<evidence type="ECO:0000313" key="2">
    <source>
        <dbReference type="Proteomes" id="UP001235547"/>
    </source>
</evidence>
<dbReference type="EMBL" id="CP120371">
    <property type="protein sequence ID" value="WEX83904.1"/>
    <property type="molecule type" value="Genomic_DNA"/>
</dbReference>
<evidence type="ECO:0000313" key="1">
    <source>
        <dbReference type="EMBL" id="WEX83904.1"/>
    </source>
</evidence>
<proteinExistence type="predicted"/>
<reference evidence="1 2" key="1">
    <citation type="submission" date="2023-03" db="EMBL/GenBank/DDBJ databases">
        <authorList>
            <person name="Kaur S."/>
            <person name="Espinosa-Saiz D."/>
            <person name="Velazquez E."/>
            <person name="Menendez E."/>
            <person name="diCenzo G.C."/>
        </authorList>
    </citation>
    <scope>NUCLEOTIDE SEQUENCE [LARGE SCALE GENOMIC DNA]</scope>
    <source>
        <strain evidence="1 2">LMG 27395</strain>
    </source>
</reference>
<name>A0ABY8CZ82_9HYPH</name>
<sequence length="88" mass="10181">MQQRSTNPLSSAPRFVEAFQNAFLGVLLSDERFAISKAAKRKDFDWLYDHAVETGILESLIEFSGWSDERLLQNVLTERDYEKLAAWI</sequence>
<dbReference type="Proteomes" id="UP001235547">
    <property type="component" value="Chromosome 1"/>
</dbReference>
<gene>
    <name evidence="1" type="ORF">PYH38_002728</name>
</gene>
<accession>A0ABY8CZ82</accession>
<keyword evidence="2" id="KW-1185">Reference proteome</keyword>
<protein>
    <submittedName>
        <fullName evidence="1">Uncharacterized protein</fullName>
    </submittedName>
</protein>
<dbReference type="RefSeq" id="WP_280734780.1">
    <property type="nucleotide sequence ID" value="NZ_CP120368.1"/>
</dbReference>